<dbReference type="AlphaFoldDB" id="A0A5M6CVZ3"/>
<gene>
    <name evidence="1" type="ORF">FYK55_24015</name>
</gene>
<dbReference type="EMBL" id="VWOX01000019">
    <property type="protein sequence ID" value="KAA5539407.1"/>
    <property type="molecule type" value="Genomic_DNA"/>
</dbReference>
<dbReference type="InterPro" id="IPR008257">
    <property type="entry name" value="Pept_M19"/>
</dbReference>
<dbReference type="Proteomes" id="UP000324479">
    <property type="component" value="Unassembled WGS sequence"/>
</dbReference>
<organism evidence="1 2">
    <name type="scientific">Roseiconus nitratireducens</name>
    <dbReference type="NCBI Taxonomy" id="2605748"/>
    <lineage>
        <taxon>Bacteria</taxon>
        <taxon>Pseudomonadati</taxon>
        <taxon>Planctomycetota</taxon>
        <taxon>Planctomycetia</taxon>
        <taxon>Pirellulales</taxon>
        <taxon>Pirellulaceae</taxon>
        <taxon>Roseiconus</taxon>
    </lineage>
</organism>
<reference evidence="1 2" key="1">
    <citation type="submission" date="2019-08" db="EMBL/GenBank/DDBJ databases">
        <authorList>
            <person name="Dhanesh K."/>
            <person name="Kumar G."/>
            <person name="Sasikala C."/>
            <person name="Venkata Ramana C."/>
        </authorList>
    </citation>
    <scope>NUCLEOTIDE SEQUENCE [LARGE SCALE GENOMIC DNA]</scope>
    <source>
        <strain evidence="1 2">JC645</strain>
    </source>
</reference>
<dbReference type="PANTHER" id="PTHR10443:SF12">
    <property type="entry name" value="DIPEPTIDASE"/>
    <property type="match status" value="1"/>
</dbReference>
<evidence type="ECO:0000313" key="2">
    <source>
        <dbReference type="Proteomes" id="UP000324479"/>
    </source>
</evidence>
<name>A0A5M6CVZ3_9BACT</name>
<sequence length="356" mass="39476">MLVFDAHLDLSLNAITYNRDLRQSLNHLRREEMGMEDLGGRQRATVCFPEMRKAGVGICVATQLAGCMKPAAAGGGWNSPEQAWAMTRGQLAWYQAMEQAGELRQIRNRAQLRNHLSQWDADPDSTPIGYVLSLEGADSLRTIGDLQDSYEHGLRALGPAHYGVGRYALGHDQSGPLSSLGRSLLAEMDQLGVILDVTHLCEPTFWEALDAFEGPVWASHHNCRALVDDPRQLSDRQIKALAARDAVIGVACDVWMIVPNWQRGVSNHQNRPGADLNSLADHVDHVCQLLGSVRHTGIGTDLDGGYGTEQTPHDLKSIADLTRFISILRNRGYTDEDLERICHRNFVEALERAWVD</sequence>
<protein>
    <submittedName>
        <fullName evidence="1">Peptidase M19</fullName>
    </submittedName>
</protein>
<comment type="caution">
    <text evidence="1">The sequence shown here is derived from an EMBL/GenBank/DDBJ whole genome shotgun (WGS) entry which is preliminary data.</text>
</comment>
<dbReference type="GO" id="GO:0070573">
    <property type="term" value="F:metallodipeptidase activity"/>
    <property type="evidence" value="ECO:0007669"/>
    <property type="project" value="InterPro"/>
</dbReference>
<dbReference type="PANTHER" id="PTHR10443">
    <property type="entry name" value="MICROSOMAL DIPEPTIDASE"/>
    <property type="match status" value="1"/>
</dbReference>
<dbReference type="SUPFAM" id="SSF51556">
    <property type="entry name" value="Metallo-dependent hydrolases"/>
    <property type="match status" value="1"/>
</dbReference>
<proteinExistence type="predicted"/>
<dbReference type="RefSeq" id="WP_150079182.1">
    <property type="nucleotide sequence ID" value="NZ_VWOX01000019.1"/>
</dbReference>
<dbReference type="GO" id="GO:0006508">
    <property type="term" value="P:proteolysis"/>
    <property type="evidence" value="ECO:0007669"/>
    <property type="project" value="InterPro"/>
</dbReference>
<dbReference type="Pfam" id="PF01244">
    <property type="entry name" value="Peptidase_M19"/>
    <property type="match status" value="1"/>
</dbReference>
<keyword evidence="2" id="KW-1185">Reference proteome</keyword>
<dbReference type="Gene3D" id="3.20.20.140">
    <property type="entry name" value="Metal-dependent hydrolases"/>
    <property type="match status" value="1"/>
</dbReference>
<accession>A0A5M6CVZ3</accession>
<dbReference type="PROSITE" id="PS51365">
    <property type="entry name" value="RENAL_DIPEPTIDASE_2"/>
    <property type="match status" value="1"/>
</dbReference>
<evidence type="ECO:0000313" key="1">
    <source>
        <dbReference type="EMBL" id="KAA5539407.1"/>
    </source>
</evidence>
<dbReference type="InterPro" id="IPR032466">
    <property type="entry name" value="Metal_Hydrolase"/>
</dbReference>